<dbReference type="InterPro" id="IPR010330">
    <property type="entry name" value="CoiA_nuc"/>
</dbReference>
<feature type="region of interest" description="Disordered" evidence="1">
    <location>
        <begin position="300"/>
        <end position="328"/>
    </location>
</feature>
<evidence type="ECO:0000256" key="1">
    <source>
        <dbReference type="SAM" id="MobiDB-lite"/>
    </source>
</evidence>
<feature type="compositionally biased region" description="Polar residues" evidence="1">
    <location>
        <begin position="307"/>
        <end position="324"/>
    </location>
</feature>
<protein>
    <recommendedName>
        <fullName evidence="2">Competence protein CoiA nuclease-like domain-containing protein</fullName>
    </recommendedName>
</protein>
<keyword evidence="4" id="KW-1185">Reference proteome</keyword>
<sequence length="351" mass="38258">MTTLARLYPEDRIIDLTNPTAEDWAVIDEIYQAELPAKSARLFCQEPGGGAMYIRKTGENYYAAHYPGTGIEHQHSIGGESDAHKRQKEYYARAATDQGYNVEIEQSTGSGTRPDVTVFGDAVKIGGEVQYSDLSERSAKIRNGKTMKAGYTPMWVNTKGLQQGPSGGWLYKIPSVSINVLPWETEMPTRGAATALGARKVGALQCTPLNFGTCPEGHRLHCGRFHADLTEPWTGLTLDSAVGMAAAETIVPISCPVLRPDDKGSIAVYWVSDSDARTASELYGFDVRCTKGLAPNLREARSRMRSRTASCTSPKHQSQRTEASGRTDLGPPCNVCGKPMVGQQSFKHYSC</sequence>
<evidence type="ECO:0000259" key="2">
    <source>
        <dbReference type="Pfam" id="PF06054"/>
    </source>
</evidence>
<dbReference type="RefSeq" id="YP_010652655.1">
    <property type="nucleotide sequence ID" value="NC_070788.1"/>
</dbReference>
<organism evidence="3 4">
    <name type="scientific">Gordonia phage Madeline</name>
    <dbReference type="NCBI Taxonomy" id="2591189"/>
    <lineage>
        <taxon>Viruses</taxon>
        <taxon>Duplodnaviria</taxon>
        <taxon>Heunggongvirae</taxon>
        <taxon>Uroviricota</taxon>
        <taxon>Caudoviricetes</taxon>
        <taxon>Nymbaxtervirinae</taxon>
        <taxon>Nymphadoravirus</taxon>
        <taxon>Nymphadoravirus madeline</taxon>
    </lineage>
</organism>
<dbReference type="EMBL" id="MK919469">
    <property type="protein sequence ID" value="QDH47634.1"/>
    <property type="molecule type" value="Genomic_DNA"/>
</dbReference>
<evidence type="ECO:0000313" key="3">
    <source>
        <dbReference type="EMBL" id="QDH47634.1"/>
    </source>
</evidence>
<reference evidence="3 4" key="1">
    <citation type="submission" date="2019-05" db="EMBL/GenBank/DDBJ databases">
        <authorList>
            <person name="Bortz R.L."/>
            <person name="Snisky T."/>
            <person name="Capreri D."/>
            <person name="Dobina S."/>
            <person name="Lemmon M."/>
            <person name="Nisperos M."/>
            <person name="Soffer N."/>
            <person name="Tsuchihashi K."/>
            <person name="Butela K.A."/>
            <person name="Garlena R.A."/>
            <person name="Russell D.A."/>
            <person name="Pope W.H."/>
            <person name="Jacobs-Sera D."/>
            <person name="Hatfull G.F."/>
        </authorList>
    </citation>
    <scope>NUCLEOTIDE SEQUENCE [LARGE SCALE GENOMIC DNA]</scope>
</reference>
<name>A0A514A2X4_9CAUD</name>
<accession>A0A514A2X4</accession>
<feature type="domain" description="Competence protein CoiA nuclease-like" evidence="2">
    <location>
        <begin position="80"/>
        <end position="158"/>
    </location>
</feature>
<proteinExistence type="predicted"/>
<evidence type="ECO:0000313" key="4">
    <source>
        <dbReference type="Proteomes" id="UP000316333"/>
    </source>
</evidence>
<gene>
    <name evidence="3" type="primary">30</name>
    <name evidence="3" type="ORF">SEA_MADELINE_30</name>
</gene>
<dbReference type="GeneID" id="77928479"/>
<dbReference type="KEGG" id="vg:77928479"/>
<dbReference type="Proteomes" id="UP000316333">
    <property type="component" value="Segment"/>
</dbReference>
<dbReference type="Pfam" id="PF06054">
    <property type="entry name" value="CoiA_nuc"/>
    <property type="match status" value="1"/>
</dbReference>